<dbReference type="OrthoDB" id="6627262at2759"/>
<organism evidence="1 2">
    <name type="scientific">Cinara cedri</name>
    <dbReference type="NCBI Taxonomy" id="506608"/>
    <lineage>
        <taxon>Eukaryota</taxon>
        <taxon>Metazoa</taxon>
        <taxon>Ecdysozoa</taxon>
        <taxon>Arthropoda</taxon>
        <taxon>Hexapoda</taxon>
        <taxon>Insecta</taxon>
        <taxon>Pterygota</taxon>
        <taxon>Neoptera</taxon>
        <taxon>Paraneoptera</taxon>
        <taxon>Hemiptera</taxon>
        <taxon>Sternorrhyncha</taxon>
        <taxon>Aphidomorpha</taxon>
        <taxon>Aphidoidea</taxon>
        <taxon>Aphididae</taxon>
        <taxon>Lachninae</taxon>
        <taxon>Cinara</taxon>
    </lineage>
</organism>
<proteinExistence type="predicted"/>
<reference evidence="1 2" key="1">
    <citation type="submission" date="2019-08" db="EMBL/GenBank/DDBJ databases">
        <authorList>
            <person name="Alioto T."/>
            <person name="Alioto T."/>
            <person name="Gomez Garrido J."/>
        </authorList>
    </citation>
    <scope>NUCLEOTIDE SEQUENCE [LARGE SCALE GENOMIC DNA]</scope>
</reference>
<dbReference type="Proteomes" id="UP000325440">
    <property type="component" value="Unassembled WGS sequence"/>
</dbReference>
<keyword evidence="2" id="KW-1185">Reference proteome</keyword>
<name>A0A5E4NDF3_9HEMI</name>
<dbReference type="AlphaFoldDB" id="A0A5E4NDF3"/>
<gene>
    <name evidence="1" type="ORF">CINCED_3A025285</name>
</gene>
<dbReference type="EMBL" id="CABPRJ010001904">
    <property type="protein sequence ID" value="VVC40505.1"/>
    <property type="molecule type" value="Genomic_DNA"/>
</dbReference>
<protein>
    <submittedName>
        <fullName evidence="1">Uncharacterized protein</fullName>
    </submittedName>
</protein>
<sequence length="116" mass="13656">MNEKFRIATKHGILNIHGSDGNSVVTMKNCSLTTEDIQTYNRMNIADMRTFRRMSRVTREDELGNEYIRGSLDMASIADKMRQHRLRWLGHVTEREEFESVRIEVKRKAMKGRPKK</sequence>
<evidence type="ECO:0000313" key="2">
    <source>
        <dbReference type="Proteomes" id="UP000325440"/>
    </source>
</evidence>
<accession>A0A5E4NDF3</accession>
<evidence type="ECO:0000313" key="1">
    <source>
        <dbReference type="EMBL" id="VVC40505.1"/>
    </source>
</evidence>